<dbReference type="SUPFAM" id="SSF52540">
    <property type="entry name" value="P-loop containing nucleoside triphosphate hydrolases"/>
    <property type="match status" value="1"/>
</dbReference>
<dbReference type="InterPro" id="IPR027417">
    <property type="entry name" value="P-loop_NTPase"/>
</dbReference>
<dbReference type="AlphaFoldDB" id="A0A2A4X3Z3"/>
<evidence type="ECO:0000256" key="3">
    <source>
        <dbReference type="ARBA" id="ARBA00022840"/>
    </source>
</evidence>
<reference evidence="6" key="1">
    <citation type="submission" date="2017-08" db="EMBL/GenBank/DDBJ databases">
        <title>A dynamic microbial community with high functional redundancy inhabits the cold, oxic subseafloor aquifer.</title>
        <authorList>
            <person name="Tully B.J."/>
            <person name="Wheat C.G."/>
            <person name="Glazer B.T."/>
            <person name="Huber J.A."/>
        </authorList>
    </citation>
    <scope>NUCLEOTIDE SEQUENCE [LARGE SCALE GENOMIC DNA]</scope>
</reference>
<name>A0A2A4X3Z3_UNCAE</name>
<feature type="domain" description="ABC transporter" evidence="4">
    <location>
        <begin position="2"/>
        <end position="244"/>
    </location>
</feature>
<dbReference type="Gene3D" id="3.40.50.300">
    <property type="entry name" value="P-loop containing nucleotide triphosphate hydrolases"/>
    <property type="match status" value="1"/>
</dbReference>
<dbReference type="PROSITE" id="PS00211">
    <property type="entry name" value="ABC_TRANSPORTER_1"/>
    <property type="match status" value="1"/>
</dbReference>
<dbReference type="GO" id="GO:0016887">
    <property type="term" value="F:ATP hydrolysis activity"/>
    <property type="evidence" value="ECO:0007669"/>
    <property type="project" value="InterPro"/>
</dbReference>
<evidence type="ECO:0000313" key="6">
    <source>
        <dbReference type="Proteomes" id="UP000218775"/>
    </source>
</evidence>
<proteinExistence type="predicted"/>
<dbReference type="InterPro" id="IPR017871">
    <property type="entry name" value="ABC_transporter-like_CS"/>
</dbReference>
<comment type="caution">
    <text evidence="5">The sequence shown here is derived from an EMBL/GenBank/DDBJ whole genome shotgun (WGS) entry which is preliminary data.</text>
</comment>
<evidence type="ECO:0000259" key="4">
    <source>
        <dbReference type="PROSITE" id="PS50893"/>
    </source>
</evidence>
<dbReference type="InterPro" id="IPR003593">
    <property type="entry name" value="AAA+_ATPase"/>
</dbReference>
<dbReference type="PROSITE" id="PS50893">
    <property type="entry name" value="ABC_TRANSPORTER_2"/>
    <property type="match status" value="1"/>
</dbReference>
<dbReference type="PANTHER" id="PTHR43023">
    <property type="entry name" value="PROTEIN TRIGALACTOSYLDIACYLGLYCEROL 3, CHLOROPLASTIC"/>
    <property type="match status" value="1"/>
</dbReference>
<protein>
    <submittedName>
        <fullName evidence="5">ABC transporter ATP-binding protein</fullName>
    </submittedName>
</protein>
<dbReference type="InterPro" id="IPR003439">
    <property type="entry name" value="ABC_transporter-like_ATP-bd"/>
</dbReference>
<dbReference type="SMART" id="SM00382">
    <property type="entry name" value="AAA"/>
    <property type="match status" value="1"/>
</dbReference>
<gene>
    <name evidence="5" type="ORF">COB21_03570</name>
</gene>
<evidence type="ECO:0000256" key="1">
    <source>
        <dbReference type="ARBA" id="ARBA00022448"/>
    </source>
</evidence>
<dbReference type="Pfam" id="PF00005">
    <property type="entry name" value="ABC_tran"/>
    <property type="match status" value="1"/>
</dbReference>
<dbReference type="Proteomes" id="UP000218775">
    <property type="component" value="Unassembled WGS sequence"/>
</dbReference>
<dbReference type="PANTHER" id="PTHR43023:SF6">
    <property type="entry name" value="INTERMEMBRANE PHOSPHOLIPID TRANSPORT SYSTEM ATP-BINDING PROTEIN MLAF"/>
    <property type="match status" value="1"/>
</dbReference>
<evidence type="ECO:0000313" key="5">
    <source>
        <dbReference type="EMBL" id="PCI77011.1"/>
    </source>
</evidence>
<keyword evidence="3 5" id="KW-0067">ATP-binding</keyword>
<organism evidence="5 6">
    <name type="scientific">Aerophobetes bacterium</name>
    <dbReference type="NCBI Taxonomy" id="2030807"/>
    <lineage>
        <taxon>Bacteria</taxon>
        <taxon>Candidatus Aerophobota</taxon>
    </lineage>
</organism>
<dbReference type="EMBL" id="NVUK01000021">
    <property type="protein sequence ID" value="PCI77011.1"/>
    <property type="molecule type" value="Genomic_DNA"/>
</dbReference>
<sequence>MIKIKNLSKSFDSCQVIKGLSIDIASNSTLVILGRSGVGKSVLLKLIIGVFAPDEGSITIDDLEITSMTKKERFKKLKNIGMLFQGSALFDSMNIEENIGFFLRQHGNLETGKSYSSAEIKDMVGHALEKVGLAGVEEKMPSDLSGGMRKRAGLARLVIYRPTILLYDEPTTGLDPITAMQINDLILEIQEELQATSIVVTHDIISALCVGDRFALHEVGRIIHEDSPDNFMKIDHPTINFLNKTITQDPRTLRRNS</sequence>
<evidence type="ECO:0000256" key="2">
    <source>
        <dbReference type="ARBA" id="ARBA00022741"/>
    </source>
</evidence>
<keyword evidence="2" id="KW-0547">Nucleotide-binding</keyword>
<keyword evidence="1" id="KW-0813">Transport</keyword>
<dbReference type="GO" id="GO:0005524">
    <property type="term" value="F:ATP binding"/>
    <property type="evidence" value="ECO:0007669"/>
    <property type="project" value="UniProtKB-KW"/>
</dbReference>
<accession>A0A2A4X3Z3</accession>